<dbReference type="InterPro" id="IPR032710">
    <property type="entry name" value="NTF2-like_dom_sf"/>
</dbReference>
<dbReference type="HOGENOM" id="CLU_047635_0_0_1"/>
<reference evidence="1" key="1">
    <citation type="submission" date="2015-04" db="UniProtKB">
        <authorList>
            <consortium name="EnsemblPlants"/>
        </authorList>
    </citation>
    <scope>IDENTIFICATION</scope>
    <source>
        <strain evidence="1">SL10</strain>
    </source>
</reference>
<sequence length="461" mass="52576">MLNTILMINWQAWQLWDAQRYKDLVDRSLISAGENIEDAVLIRYVQMALLCVQANPEHRPNIDKIVAMLSNTEALDVPKEPPACRHNPEPSKILLLPNCVVVSASDRLPGQALHPTPRGCNNISTQIRRASSEESKKKKKSLRFYQVHTLVVSPISSIRFKARILLKKEGAFGVGIMAHLLQLPDLAAARPPAARRRIAAAAVVVAEARGGVKQQQQVAVGRVIRVADPVREGRLLLLPPPLFSVPVTPSESLAAARRREEDEEERRRYYLNMGYAIRTLREELPDVFSKEPSFDIYRDDIVFKDPLNKFEGIDNYKRIFWALRFTGRIFFKALWVDIVSIWQPAENLIMIRWIAHGIPRVPWEAHGRFDGASEYKLDKNGKIYEHKVHNVAMNPPTKFKVLPVHELIRSLGCPSTPKPTYFETSSQSLSVEPDWHGQDATYCYAICFRYQIWEKDSMDLA</sequence>
<dbReference type="SUPFAM" id="SSF54427">
    <property type="entry name" value="NTF2-like"/>
    <property type="match status" value="1"/>
</dbReference>
<dbReference type="AlphaFoldDB" id="A0A0E0FIL6"/>
<dbReference type="PANTHER" id="PTHR31094:SF5">
    <property type="entry name" value="SNOAL-LIKE DOMAIN-CONTAINING PROTEIN"/>
    <property type="match status" value="1"/>
</dbReference>
<dbReference type="InterPro" id="IPR018790">
    <property type="entry name" value="DUF2358"/>
</dbReference>
<name>A0A0E0FIL6_ORYNI</name>
<organism evidence="1">
    <name type="scientific">Oryza nivara</name>
    <name type="common">Indian wild rice</name>
    <name type="synonym">Oryza sativa f. spontanea</name>
    <dbReference type="NCBI Taxonomy" id="4536"/>
    <lineage>
        <taxon>Eukaryota</taxon>
        <taxon>Viridiplantae</taxon>
        <taxon>Streptophyta</taxon>
        <taxon>Embryophyta</taxon>
        <taxon>Tracheophyta</taxon>
        <taxon>Spermatophyta</taxon>
        <taxon>Magnoliopsida</taxon>
        <taxon>Liliopsida</taxon>
        <taxon>Poales</taxon>
        <taxon>Poaceae</taxon>
        <taxon>BOP clade</taxon>
        <taxon>Oryzoideae</taxon>
        <taxon>Oryzeae</taxon>
        <taxon>Oryzinae</taxon>
        <taxon>Oryza</taxon>
    </lineage>
</organism>
<evidence type="ECO:0000313" key="2">
    <source>
        <dbReference type="Proteomes" id="UP000006591"/>
    </source>
</evidence>
<protein>
    <submittedName>
        <fullName evidence="1">Uncharacterized protein</fullName>
    </submittedName>
</protein>
<accession>A0A0E0FIL6</accession>
<dbReference type="Pfam" id="PF10184">
    <property type="entry name" value="DUF2358"/>
    <property type="match status" value="1"/>
</dbReference>
<evidence type="ECO:0000313" key="1">
    <source>
        <dbReference type="EnsemblPlants" id="ONIVA01G09830.1"/>
    </source>
</evidence>
<dbReference type="Gramene" id="ONIVA01G09830.1">
    <property type="protein sequence ID" value="ONIVA01G09830.1"/>
    <property type="gene ID" value="ONIVA01G09830"/>
</dbReference>
<keyword evidence="2" id="KW-1185">Reference proteome</keyword>
<dbReference type="OMA" id="TAKPTYF"/>
<reference evidence="1" key="2">
    <citation type="submission" date="2018-04" db="EMBL/GenBank/DDBJ databases">
        <title>OnivRS2 (Oryza nivara Reference Sequence Version 2).</title>
        <authorList>
            <person name="Zhang J."/>
            <person name="Kudrna D."/>
            <person name="Lee S."/>
            <person name="Talag J."/>
            <person name="Rajasekar S."/>
            <person name="Welchert J."/>
            <person name="Hsing Y.-I."/>
            <person name="Wing R.A."/>
        </authorList>
    </citation>
    <scope>NUCLEOTIDE SEQUENCE [LARGE SCALE GENOMIC DNA]</scope>
</reference>
<proteinExistence type="predicted"/>
<dbReference type="PANTHER" id="PTHR31094">
    <property type="entry name" value="RIKEN CDNA 2310061I04 GENE"/>
    <property type="match status" value="1"/>
</dbReference>
<dbReference type="Gene3D" id="1.10.510.10">
    <property type="entry name" value="Transferase(Phosphotransferase) domain 1"/>
    <property type="match status" value="1"/>
</dbReference>
<dbReference type="Proteomes" id="UP000006591">
    <property type="component" value="Chromosome 1"/>
</dbReference>
<dbReference type="eggNOG" id="KOG2546">
    <property type="taxonomic scope" value="Eukaryota"/>
</dbReference>
<dbReference type="EnsemblPlants" id="ONIVA01G09830.1">
    <property type="protein sequence ID" value="ONIVA01G09830.1"/>
    <property type="gene ID" value="ONIVA01G09830"/>
</dbReference>